<organism evidence="1 2">
    <name type="scientific">Enhygromyxa salina</name>
    <dbReference type="NCBI Taxonomy" id="215803"/>
    <lineage>
        <taxon>Bacteria</taxon>
        <taxon>Pseudomonadati</taxon>
        <taxon>Myxococcota</taxon>
        <taxon>Polyangia</taxon>
        <taxon>Nannocystales</taxon>
        <taxon>Nannocystaceae</taxon>
        <taxon>Enhygromyxa</taxon>
    </lineage>
</organism>
<accession>A0A0C2A2U2</accession>
<proteinExistence type="predicted"/>
<dbReference type="EMBL" id="JMCC02000021">
    <property type="protein sequence ID" value="KIG17688.1"/>
    <property type="molecule type" value="Genomic_DNA"/>
</dbReference>
<sequence length="344" mass="36380">MSACGQIKDDWNAADGSLLRMAFDVCGDDMDALAQTIVANLDAIAARDGRALLVLHQGINLPESWLAQCETFALDSGSFQGDLCLPWDADYQQQLGQALGDHLGPALADHPALVGVYFTITTMTNGAEMHFRVARDSFPPEPEDGALTASYLAVMDMYEDAFDVPIVFEAGHCIFDLPGADPADVDCETPLTLYRHARDSYGPASVGIALWNCAERFWHGPTASEDHVRPLLEEATADGVSMGCQTVGNFTNQACRFSDPAVGDYGTLMGIGPASTCVPTGGNDAEAACVDTLGWFAGASSQSATSVVLEGTWVESWSADTQPGMGINVTSPACEAAVNHFEGP</sequence>
<name>A0A0C2A2U2_9BACT</name>
<dbReference type="AlphaFoldDB" id="A0A0C2A2U2"/>
<reference evidence="1 2" key="1">
    <citation type="submission" date="2014-12" db="EMBL/GenBank/DDBJ databases">
        <title>Genome assembly of Enhygromyxa salina DSM 15201.</title>
        <authorList>
            <person name="Sharma G."/>
            <person name="Subramanian S."/>
        </authorList>
    </citation>
    <scope>NUCLEOTIDE SEQUENCE [LARGE SCALE GENOMIC DNA]</scope>
    <source>
        <strain evidence="1 2">DSM 15201</strain>
    </source>
</reference>
<dbReference type="Proteomes" id="UP000031599">
    <property type="component" value="Unassembled WGS sequence"/>
</dbReference>
<comment type="caution">
    <text evidence="1">The sequence shown here is derived from an EMBL/GenBank/DDBJ whole genome shotgun (WGS) entry which is preliminary data.</text>
</comment>
<gene>
    <name evidence="1" type="ORF">DB30_02963</name>
</gene>
<evidence type="ECO:0000313" key="1">
    <source>
        <dbReference type="EMBL" id="KIG17688.1"/>
    </source>
</evidence>
<evidence type="ECO:0000313" key="2">
    <source>
        <dbReference type="Proteomes" id="UP000031599"/>
    </source>
</evidence>
<protein>
    <submittedName>
        <fullName evidence="1">Uncharacterized protein</fullName>
    </submittedName>
</protein>